<protein>
    <submittedName>
        <fullName evidence="1">Uncharacterized protein</fullName>
    </submittedName>
</protein>
<organism evidence="1 2">
    <name type="scientific">Rubripirellula lacrimiformis</name>
    <dbReference type="NCBI Taxonomy" id="1930273"/>
    <lineage>
        <taxon>Bacteria</taxon>
        <taxon>Pseudomonadati</taxon>
        <taxon>Planctomycetota</taxon>
        <taxon>Planctomycetia</taxon>
        <taxon>Pirellulales</taxon>
        <taxon>Pirellulaceae</taxon>
        <taxon>Rubripirellula</taxon>
    </lineage>
</organism>
<dbReference type="Proteomes" id="UP000318538">
    <property type="component" value="Chromosome"/>
</dbReference>
<dbReference type="KEGG" id="rlc:K227x_14860"/>
<sequence length="500" mass="56617">MSSILTGTWIYRSFHNVQEQVDPKLPLEDRLLFGQGVLIFDPVVGHDDVLGQLAFRSDPPNVDDARLEMVGRIEHGTPHRIRLRGTGVAGTSAEGWVYDYIGYFAPEWPDGVNQVPAIVGTVIRSIPHGKAPAGVVGSFVAVAQEFPEPREVIPLPDSVIRMLAGEKHRLHHLLWHSLRQFWLSPDVSDETRQQIRDLNWEPPRLGTESGKIAVNNGSGIDFLYMHREMISHVRHMMHHAGLDPIQHWSSPPQPGSVRAEPDFAECNPSHPAPGNPDGFVVPPAWHWPGVVNLERRIHALKSDEYYWSRMQWWDREFKNPERLAKLTLGQLGALVEFSIHNDMHMRWASVPRLPDGTKVPLGRGIGDIDSRWADPSNDYLGDFYSSHVNPVFWRLHGWVDDRIEDWFAAHEAAHPGEVRQVDIGGLPWFQSENWVEHDQPWAKPQQGFDVDTMKQVVRLLFPPTDRATRGESRAVAQPGLRPEQSATEVFFGATHDISIP</sequence>
<evidence type="ECO:0000313" key="2">
    <source>
        <dbReference type="Proteomes" id="UP000318538"/>
    </source>
</evidence>
<reference evidence="1 2" key="1">
    <citation type="submission" date="2019-02" db="EMBL/GenBank/DDBJ databases">
        <title>Deep-cultivation of Planctomycetes and their phenomic and genomic characterization uncovers novel biology.</title>
        <authorList>
            <person name="Wiegand S."/>
            <person name="Jogler M."/>
            <person name="Boedeker C."/>
            <person name="Pinto D."/>
            <person name="Vollmers J."/>
            <person name="Rivas-Marin E."/>
            <person name="Kohn T."/>
            <person name="Peeters S.H."/>
            <person name="Heuer A."/>
            <person name="Rast P."/>
            <person name="Oberbeckmann S."/>
            <person name="Bunk B."/>
            <person name="Jeske O."/>
            <person name="Meyerdierks A."/>
            <person name="Storesund J.E."/>
            <person name="Kallscheuer N."/>
            <person name="Luecker S."/>
            <person name="Lage O.M."/>
            <person name="Pohl T."/>
            <person name="Merkel B.J."/>
            <person name="Hornburger P."/>
            <person name="Mueller R.-W."/>
            <person name="Bruemmer F."/>
            <person name="Labrenz M."/>
            <person name="Spormann A.M."/>
            <person name="Op den Camp H."/>
            <person name="Overmann J."/>
            <person name="Amann R."/>
            <person name="Jetten M.S.M."/>
            <person name="Mascher T."/>
            <person name="Medema M.H."/>
            <person name="Devos D.P."/>
            <person name="Kaster A.-K."/>
            <person name="Ovreas L."/>
            <person name="Rohde M."/>
            <person name="Galperin M.Y."/>
            <person name="Jogler C."/>
        </authorList>
    </citation>
    <scope>NUCLEOTIDE SEQUENCE [LARGE SCALE GENOMIC DNA]</scope>
    <source>
        <strain evidence="1 2">K22_7</strain>
    </source>
</reference>
<evidence type="ECO:0000313" key="1">
    <source>
        <dbReference type="EMBL" id="QDT03106.1"/>
    </source>
</evidence>
<dbReference type="InterPro" id="IPR008922">
    <property type="entry name" value="Di-copper_centre_dom_sf"/>
</dbReference>
<keyword evidence="2" id="KW-1185">Reference proteome</keyword>
<dbReference type="EMBL" id="CP036525">
    <property type="protein sequence ID" value="QDT03106.1"/>
    <property type="molecule type" value="Genomic_DNA"/>
</dbReference>
<dbReference type="RefSeq" id="WP_218933827.1">
    <property type="nucleotide sequence ID" value="NZ_CP036525.1"/>
</dbReference>
<proteinExistence type="predicted"/>
<dbReference type="AlphaFoldDB" id="A0A517N7I5"/>
<name>A0A517N7I5_9BACT</name>
<accession>A0A517N7I5</accession>
<dbReference type="SUPFAM" id="SSF48056">
    <property type="entry name" value="Di-copper centre-containing domain"/>
    <property type="match status" value="1"/>
</dbReference>
<gene>
    <name evidence="1" type="ORF">K227x_14860</name>
</gene>